<dbReference type="SUPFAM" id="SSF48403">
    <property type="entry name" value="Ankyrin repeat"/>
    <property type="match status" value="2"/>
</dbReference>
<evidence type="ECO:0000313" key="6">
    <source>
        <dbReference type="Proteomes" id="UP001470230"/>
    </source>
</evidence>
<evidence type="ECO:0000313" key="5">
    <source>
        <dbReference type="EMBL" id="KAK8891886.1"/>
    </source>
</evidence>
<organism evidence="5 6">
    <name type="scientific">Tritrichomonas musculus</name>
    <dbReference type="NCBI Taxonomy" id="1915356"/>
    <lineage>
        <taxon>Eukaryota</taxon>
        <taxon>Metamonada</taxon>
        <taxon>Parabasalia</taxon>
        <taxon>Tritrichomonadida</taxon>
        <taxon>Tritrichomonadidae</taxon>
        <taxon>Tritrichomonas</taxon>
    </lineage>
</organism>
<feature type="region of interest" description="Disordered" evidence="3">
    <location>
        <begin position="981"/>
        <end position="1044"/>
    </location>
</feature>
<name>A0ABR2KM30_9EUKA</name>
<accession>A0ABR2KM30</accession>
<dbReference type="Pfam" id="PF11929">
    <property type="entry name" value="DUF3447"/>
    <property type="match status" value="1"/>
</dbReference>
<protein>
    <recommendedName>
        <fullName evidence="4">DUF3447 domain-containing protein</fullName>
    </recommendedName>
</protein>
<keyword evidence="2" id="KW-0040">ANK repeat</keyword>
<sequence length="1412" mass="162782">MLDLFDDSSSQIDLLKKTLSHYEKEINSFPNDKKMKDYTENIRSILPFFQGLILQITTDNISILYEISNKINFVSLQKVSEIFINVQNINNKITEITKVESSLSKIDENNFEKNKFQITQTFLAKDSKYHNLLIDILIYYTKIRPTKNHFYIKLIESLVQSKANNSNRKSSSMAQSNTKNLAMTVNTKRIIKPQTKSPQNRQKLSSTLQFNKIETFETNEYSSIIIKEIKNNRIKNLFSNYFLFQLFNDSIIMTKKQKLTILNIVKESNSDDLKEWFSSSLKSLTKEQLSLYNSYTTKLNEEQIRESIRKDDLNEVKIILSQKNKRSNDKSMLNNKIIFDFYCPKNKDKEIYLSEYAAVFGSINCFKYFLTNDFKIPRNIITKAIRGGNLEIINLCIEKGYKIDFQKNIKTSIKYHQNKILKFLINYGEKEKKLTDPSLCISTYNFKAFRKTEFSEFNFILDLIDYNNIILIEIISPFLHSFIRLIMAYYSIINHSNDIASFLLDSIEEICYPMNYLTQLNSISSFNNNNKFNLLVKSLNEEKFVKEIVFISFCFITDNVDFLKYLLVTNQKVQIDKKKKAQLAFRALSSFNYNTNFPLCQKFIFSFISGFVTEEQVIALFLKDNSSLLLALFEQFNGLQLKFTKIQLDSIVLNLLKKSNCRPIIFRNYKQFISDECLLEFLDEVEIQTLFELISYETVDSNVILTSYLNKLSLKYRPESRENQFNSSLTYRRLTTSYNERENDKEFINLCSSHSSFSINHEVDENRNSFLHLIVMNDLDYILRFIFANPLFRQIINKVNKFNKTPFLMAIEFQNIECIQILIEQSGVNFVSYDISEMNAFNYAIQNNLIDVVSKIFELRLKSIQNANKKNRKSEIGQFDIVNNVTKSRHVSPICCAKTADMIQLLLNNGANQSSFNGVDKDGRTLLVSSLESQPLDFKFVLDNLSGIDINAKCEDGKTFLMRAIELNKYQDAIDHIENTQNSQKNLSNSQETKNSTTAKSSLSSSTSTKSSLSNSTSTKSSLSNSTSTKSSLSNSIGKKTSLSKSGESKYSLSLKPLESPDDKLVVDYTVTSRESSYLASAIKANNGELIEKFLPISLKAGDDQAALIESMMRCQSLDPSIAAKLMQSLKKKLELTPRQVVEDVVKVPDKYYDFILKGEKDPHKAFNFVYNDQTVITSSIENDNNSLVKFLLSMNDVINLDLNWCNRKGMNCFDVAIEKKNREITEILFNETKLNKSLHSFSEIIIQKNKFSCSLKLNETAKNKWISDTLKKKKVQLFEEIIINNNFDLLKLIVNDINDECLINKGFSIAVAKRNESIINSLLDSEVLNPDFALKIAVQQNNAALFKKLVLKFNESVNMNKFVEFVMDSSQGIKNVYSSYANISVYTKSLLKNETDFVFSISDVDMILHSH</sequence>
<feature type="compositionally biased region" description="Polar residues" evidence="3">
    <location>
        <begin position="981"/>
        <end position="992"/>
    </location>
</feature>
<dbReference type="EMBL" id="JAPFFF010000004">
    <property type="protein sequence ID" value="KAK8891886.1"/>
    <property type="molecule type" value="Genomic_DNA"/>
</dbReference>
<evidence type="ECO:0000259" key="4">
    <source>
        <dbReference type="Pfam" id="PF11929"/>
    </source>
</evidence>
<evidence type="ECO:0000256" key="2">
    <source>
        <dbReference type="ARBA" id="ARBA00023043"/>
    </source>
</evidence>
<dbReference type="Pfam" id="PF12796">
    <property type="entry name" value="Ank_2"/>
    <property type="match status" value="1"/>
</dbReference>
<dbReference type="InterPro" id="IPR002110">
    <property type="entry name" value="Ankyrin_rpt"/>
</dbReference>
<keyword evidence="1" id="KW-0677">Repeat</keyword>
<feature type="domain" description="DUF3447" evidence="4">
    <location>
        <begin position="374"/>
        <end position="449"/>
    </location>
</feature>
<reference evidence="5 6" key="1">
    <citation type="submission" date="2024-04" db="EMBL/GenBank/DDBJ databases">
        <title>Tritrichomonas musculus Genome.</title>
        <authorList>
            <person name="Alves-Ferreira E."/>
            <person name="Grigg M."/>
            <person name="Lorenzi H."/>
            <person name="Galac M."/>
        </authorList>
    </citation>
    <scope>NUCLEOTIDE SEQUENCE [LARGE SCALE GENOMIC DNA]</scope>
    <source>
        <strain evidence="5 6">EAF2021</strain>
    </source>
</reference>
<dbReference type="PANTHER" id="PTHR24126">
    <property type="entry name" value="ANKYRIN REPEAT, PH AND SEC7 DOMAIN CONTAINING PROTEIN SECG-RELATED"/>
    <property type="match status" value="1"/>
</dbReference>
<dbReference type="PANTHER" id="PTHR24126:SF14">
    <property type="entry name" value="ANK_REP_REGION DOMAIN-CONTAINING PROTEIN"/>
    <property type="match status" value="1"/>
</dbReference>
<dbReference type="InterPro" id="IPR020683">
    <property type="entry name" value="DUF3447"/>
</dbReference>
<gene>
    <name evidence="5" type="ORF">M9Y10_029108</name>
</gene>
<dbReference type="Gene3D" id="1.25.40.20">
    <property type="entry name" value="Ankyrin repeat-containing domain"/>
    <property type="match status" value="4"/>
</dbReference>
<comment type="caution">
    <text evidence="5">The sequence shown here is derived from an EMBL/GenBank/DDBJ whole genome shotgun (WGS) entry which is preliminary data.</text>
</comment>
<proteinExistence type="predicted"/>
<evidence type="ECO:0000256" key="1">
    <source>
        <dbReference type="ARBA" id="ARBA00022737"/>
    </source>
</evidence>
<keyword evidence="6" id="KW-1185">Reference proteome</keyword>
<dbReference type="InterPro" id="IPR036770">
    <property type="entry name" value="Ankyrin_rpt-contain_sf"/>
</dbReference>
<evidence type="ECO:0000256" key="3">
    <source>
        <dbReference type="SAM" id="MobiDB-lite"/>
    </source>
</evidence>
<dbReference type="Proteomes" id="UP001470230">
    <property type="component" value="Unassembled WGS sequence"/>
</dbReference>
<dbReference type="SMART" id="SM00248">
    <property type="entry name" value="ANK"/>
    <property type="match status" value="5"/>
</dbReference>
<feature type="compositionally biased region" description="Low complexity" evidence="3">
    <location>
        <begin position="993"/>
        <end position="1036"/>
    </location>
</feature>